<protein>
    <submittedName>
        <fullName evidence="1">Uncharacterized protein</fullName>
    </submittedName>
</protein>
<proteinExistence type="predicted"/>
<accession>A0A9P8TIW9</accession>
<dbReference type="EMBL" id="JAEUBG010004727">
    <property type="protein sequence ID" value="KAH3680479.1"/>
    <property type="molecule type" value="Genomic_DNA"/>
</dbReference>
<dbReference type="AlphaFoldDB" id="A0A9P8TIW9"/>
<comment type="caution">
    <text evidence="1">The sequence shown here is derived from an EMBL/GenBank/DDBJ whole genome shotgun (WGS) entry which is preliminary data.</text>
</comment>
<keyword evidence="2" id="KW-1185">Reference proteome</keyword>
<name>A0A9P8TIW9_WICPI</name>
<evidence type="ECO:0000313" key="2">
    <source>
        <dbReference type="Proteomes" id="UP000774326"/>
    </source>
</evidence>
<dbReference type="Proteomes" id="UP000774326">
    <property type="component" value="Unassembled WGS sequence"/>
</dbReference>
<evidence type="ECO:0000313" key="1">
    <source>
        <dbReference type="EMBL" id="KAH3680479.1"/>
    </source>
</evidence>
<sequence>MEFSKGIKIDFDCIFTAFSKDFIESEEPSLRFEALQNRDIVLRGKINMAMNYYQTHQSLPPRRHTVKITGEDALIFRKTARLFAASFDMIFKDETFEVLHADEPELCFLTDWFHNDNKATMCFHILC</sequence>
<gene>
    <name evidence="1" type="ORF">WICPIJ_008264</name>
</gene>
<reference evidence="1" key="1">
    <citation type="journal article" date="2021" name="Open Biol.">
        <title>Shared evolutionary footprints suggest mitochondrial oxidative damage underlies multiple complex I losses in fungi.</title>
        <authorList>
            <person name="Schikora-Tamarit M.A."/>
            <person name="Marcet-Houben M."/>
            <person name="Nosek J."/>
            <person name="Gabaldon T."/>
        </authorList>
    </citation>
    <scope>NUCLEOTIDE SEQUENCE</scope>
    <source>
        <strain evidence="1">CBS2887</strain>
    </source>
</reference>
<organism evidence="1 2">
    <name type="scientific">Wickerhamomyces pijperi</name>
    <name type="common">Yeast</name>
    <name type="synonym">Pichia pijperi</name>
    <dbReference type="NCBI Taxonomy" id="599730"/>
    <lineage>
        <taxon>Eukaryota</taxon>
        <taxon>Fungi</taxon>
        <taxon>Dikarya</taxon>
        <taxon>Ascomycota</taxon>
        <taxon>Saccharomycotina</taxon>
        <taxon>Saccharomycetes</taxon>
        <taxon>Phaffomycetales</taxon>
        <taxon>Wickerhamomycetaceae</taxon>
        <taxon>Wickerhamomyces</taxon>
    </lineage>
</organism>
<reference evidence="1" key="2">
    <citation type="submission" date="2021-01" db="EMBL/GenBank/DDBJ databases">
        <authorList>
            <person name="Schikora-Tamarit M.A."/>
        </authorList>
    </citation>
    <scope>NUCLEOTIDE SEQUENCE</scope>
    <source>
        <strain evidence="1">CBS2887</strain>
    </source>
</reference>